<keyword evidence="1 4" id="KW-0808">Transferase</keyword>
<dbReference type="SUPFAM" id="SSF55729">
    <property type="entry name" value="Acyl-CoA N-acyltransferases (Nat)"/>
    <property type="match status" value="2"/>
</dbReference>
<comment type="caution">
    <text evidence="4">The sequence shown here is derived from an EMBL/GenBank/DDBJ whole genome shotgun (WGS) entry which is preliminary data.</text>
</comment>
<sequence length="316" mass="34795">MQIRGFRPGDGAALVEAWRRALPLDPMSYPRFRDLVLLDANFDPDGLRIALDGDRLMGAAYAVRRRVAMVGGDLEPGTGWLPFFFVTPDARGVGVGRAVVRSALDWLRNQGAREVFFASYTPNYVLPGLDAEAYPEADALLRDLGFERRSEAAAMDRSLVGYRLPDELRARVDDLVAGGHRFGTPTGDDLVEVVRLAGEDFSPDWARAIRSAVVAGLPLDRIVGAWDPDGTLAGWAMHAAYENVLERFGPFGVRPDRRGTGLGRILLHLTLERMRAAGAHSAWFLWTGERSPAGQLYRSTGFAVTRRFAVLRAELT</sequence>
<keyword evidence="2" id="KW-0012">Acyltransferase</keyword>
<dbReference type="Pfam" id="PF00583">
    <property type="entry name" value="Acetyltransf_1"/>
    <property type="match status" value="2"/>
</dbReference>
<evidence type="ECO:0000313" key="5">
    <source>
        <dbReference type="Proteomes" id="UP000579605"/>
    </source>
</evidence>
<accession>A0A852ZIB4</accession>
<dbReference type="InterPro" id="IPR016181">
    <property type="entry name" value="Acyl_CoA_acyltransferase"/>
</dbReference>
<reference evidence="4 5" key="1">
    <citation type="submission" date="2020-07" db="EMBL/GenBank/DDBJ databases">
        <title>Sequencing the genomes of 1000 actinobacteria strains.</title>
        <authorList>
            <person name="Klenk H.-P."/>
        </authorList>
    </citation>
    <scope>NUCLEOTIDE SEQUENCE [LARGE SCALE GENOMIC DNA]</scope>
    <source>
        <strain evidence="4 5">DSM 18448</strain>
    </source>
</reference>
<evidence type="ECO:0000256" key="1">
    <source>
        <dbReference type="ARBA" id="ARBA00022679"/>
    </source>
</evidence>
<dbReference type="AlphaFoldDB" id="A0A852ZIB4"/>
<evidence type="ECO:0000259" key="3">
    <source>
        <dbReference type="PROSITE" id="PS51186"/>
    </source>
</evidence>
<feature type="domain" description="N-acetyltransferase" evidence="3">
    <location>
        <begin position="180"/>
        <end position="316"/>
    </location>
</feature>
<dbReference type="RefSeq" id="WP_179790083.1">
    <property type="nucleotide sequence ID" value="NZ_BAAARR010000021.1"/>
</dbReference>
<dbReference type="Gene3D" id="3.40.630.30">
    <property type="match status" value="2"/>
</dbReference>
<dbReference type="GO" id="GO:0016747">
    <property type="term" value="F:acyltransferase activity, transferring groups other than amino-acyl groups"/>
    <property type="evidence" value="ECO:0007669"/>
    <property type="project" value="InterPro"/>
</dbReference>
<keyword evidence="5" id="KW-1185">Reference proteome</keyword>
<dbReference type="PROSITE" id="PS51186">
    <property type="entry name" value="GNAT"/>
    <property type="match status" value="2"/>
</dbReference>
<dbReference type="InterPro" id="IPR000182">
    <property type="entry name" value="GNAT_dom"/>
</dbReference>
<name>A0A852ZIB4_9ACTN</name>
<gene>
    <name evidence="4" type="ORF">F4554_005332</name>
</gene>
<evidence type="ECO:0000313" key="4">
    <source>
        <dbReference type="EMBL" id="NYH92694.1"/>
    </source>
</evidence>
<dbReference type="EMBL" id="JACBZH010000001">
    <property type="protein sequence ID" value="NYH92694.1"/>
    <property type="molecule type" value="Genomic_DNA"/>
</dbReference>
<evidence type="ECO:0000256" key="2">
    <source>
        <dbReference type="ARBA" id="ARBA00023315"/>
    </source>
</evidence>
<organism evidence="4 5">
    <name type="scientific">Actinopolymorpha rutila</name>
    <dbReference type="NCBI Taxonomy" id="446787"/>
    <lineage>
        <taxon>Bacteria</taxon>
        <taxon>Bacillati</taxon>
        <taxon>Actinomycetota</taxon>
        <taxon>Actinomycetes</taxon>
        <taxon>Propionibacteriales</taxon>
        <taxon>Actinopolymorphaceae</taxon>
        <taxon>Actinopolymorpha</taxon>
    </lineage>
</organism>
<dbReference type="CDD" id="cd04301">
    <property type="entry name" value="NAT_SF"/>
    <property type="match status" value="2"/>
</dbReference>
<dbReference type="InterPro" id="IPR050832">
    <property type="entry name" value="Bact_Acetyltransf"/>
</dbReference>
<feature type="domain" description="N-acetyltransferase" evidence="3">
    <location>
        <begin position="1"/>
        <end position="169"/>
    </location>
</feature>
<protein>
    <submittedName>
        <fullName evidence="4">GNAT superfamily N-acetyltransferase</fullName>
    </submittedName>
</protein>
<proteinExistence type="predicted"/>
<dbReference type="Proteomes" id="UP000579605">
    <property type="component" value="Unassembled WGS sequence"/>
</dbReference>
<dbReference type="PANTHER" id="PTHR43877">
    <property type="entry name" value="AMINOALKYLPHOSPHONATE N-ACETYLTRANSFERASE-RELATED-RELATED"/>
    <property type="match status" value="1"/>
</dbReference>